<dbReference type="EMBL" id="JBHULI010000024">
    <property type="protein sequence ID" value="MFD2532072.1"/>
    <property type="molecule type" value="Genomic_DNA"/>
</dbReference>
<dbReference type="PROSITE" id="PS50059">
    <property type="entry name" value="FKBP_PPIASE"/>
    <property type="match status" value="1"/>
</dbReference>
<dbReference type="Pfam" id="PF00254">
    <property type="entry name" value="FKBP_C"/>
    <property type="match status" value="1"/>
</dbReference>
<evidence type="ECO:0000256" key="5">
    <source>
        <dbReference type="PROSITE-ProRule" id="PRU00277"/>
    </source>
</evidence>
<feature type="chain" id="PRO_5047384181" description="Peptidyl-prolyl cis-trans isomerase" evidence="7">
    <location>
        <begin position="23"/>
        <end position="160"/>
    </location>
</feature>
<sequence length="160" mass="17959">MTSLRTLIPFLFLIIFTLSFTACDDDPFEIDYSSAPDPFDIESAERVETESGLVYYVIEEGGGAFEVKRRDQVTVYYTGRRESNGEIFDSSYRNGNPSPATFNSLGNLIEGFREGLIGMKEGEKRVLIIPPELGYGNSETSSLRDETLRFDVELAQILTN</sequence>
<name>A0ABW5JJ57_9BACT</name>
<comment type="catalytic activity">
    <reaction evidence="1 5 6">
        <text>[protein]-peptidylproline (omega=180) = [protein]-peptidylproline (omega=0)</text>
        <dbReference type="Rhea" id="RHEA:16237"/>
        <dbReference type="Rhea" id="RHEA-COMP:10747"/>
        <dbReference type="Rhea" id="RHEA-COMP:10748"/>
        <dbReference type="ChEBI" id="CHEBI:83833"/>
        <dbReference type="ChEBI" id="CHEBI:83834"/>
        <dbReference type="EC" id="5.2.1.8"/>
    </reaction>
</comment>
<dbReference type="SUPFAM" id="SSF54534">
    <property type="entry name" value="FKBP-like"/>
    <property type="match status" value="1"/>
</dbReference>
<dbReference type="Gene3D" id="3.10.50.40">
    <property type="match status" value="1"/>
</dbReference>
<dbReference type="EC" id="5.2.1.8" evidence="6"/>
<gene>
    <name evidence="9" type="ORF">ACFSVN_06415</name>
</gene>
<comment type="similarity">
    <text evidence="2 6">Belongs to the FKBP-type PPIase family.</text>
</comment>
<reference evidence="10" key="1">
    <citation type="journal article" date="2019" name="Int. J. Syst. Evol. Microbiol.">
        <title>The Global Catalogue of Microorganisms (GCM) 10K type strain sequencing project: providing services to taxonomists for standard genome sequencing and annotation.</title>
        <authorList>
            <consortium name="The Broad Institute Genomics Platform"/>
            <consortium name="The Broad Institute Genome Sequencing Center for Infectious Disease"/>
            <person name="Wu L."/>
            <person name="Ma J."/>
        </authorList>
    </citation>
    <scope>NUCLEOTIDE SEQUENCE [LARGE SCALE GENOMIC DNA]</scope>
    <source>
        <strain evidence="10">KCTC 52042</strain>
    </source>
</reference>
<keyword evidence="7" id="KW-0732">Signal</keyword>
<dbReference type="PANTHER" id="PTHR43811:SF19">
    <property type="entry name" value="39 KDA FK506-BINDING NUCLEAR PROTEIN"/>
    <property type="match status" value="1"/>
</dbReference>
<evidence type="ECO:0000313" key="10">
    <source>
        <dbReference type="Proteomes" id="UP001597460"/>
    </source>
</evidence>
<keyword evidence="10" id="KW-1185">Reference proteome</keyword>
<dbReference type="GO" id="GO:0003755">
    <property type="term" value="F:peptidyl-prolyl cis-trans isomerase activity"/>
    <property type="evidence" value="ECO:0007669"/>
    <property type="project" value="UniProtKB-EC"/>
</dbReference>
<evidence type="ECO:0000256" key="2">
    <source>
        <dbReference type="ARBA" id="ARBA00006577"/>
    </source>
</evidence>
<dbReference type="Proteomes" id="UP001597460">
    <property type="component" value="Unassembled WGS sequence"/>
</dbReference>
<dbReference type="PROSITE" id="PS51257">
    <property type="entry name" value="PROKAR_LIPOPROTEIN"/>
    <property type="match status" value="1"/>
</dbReference>
<keyword evidence="4 5" id="KW-0413">Isomerase</keyword>
<evidence type="ECO:0000313" key="9">
    <source>
        <dbReference type="EMBL" id="MFD2532072.1"/>
    </source>
</evidence>
<organism evidence="9 10">
    <name type="scientific">Gracilimonas halophila</name>
    <dbReference type="NCBI Taxonomy" id="1834464"/>
    <lineage>
        <taxon>Bacteria</taxon>
        <taxon>Pseudomonadati</taxon>
        <taxon>Balneolota</taxon>
        <taxon>Balneolia</taxon>
        <taxon>Balneolales</taxon>
        <taxon>Balneolaceae</taxon>
        <taxon>Gracilimonas</taxon>
    </lineage>
</organism>
<evidence type="ECO:0000256" key="6">
    <source>
        <dbReference type="RuleBase" id="RU003915"/>
    </source>
</evidence>
<dbReference type="InterPro" id="IPR046357">
    <property type="entry name" value="PPIase_dom_sf"/>
</dbReference>
<evidence type="ECO:0000256" key="1">
    <source>
        <dbReference type="ARBA" id="ARBA00000971"/>
    </source>
</evidence>
<evidence type="ECO:0000259" key="8">
    <source>
        <dbReference type="PROSITE" id="PS50059"/>
    </source>
</evidence>
<dbReference type="PANTHER" id="PTHR43811">
    <property type="entry name" value="FKBP-TYPE PEPTIDYL-PROLYL CIS-TRANS ISOMERASE FKPA"/>
    <property type="match status" value="1"/>
</dbReference>
<accession>A0ABW5JJ57</accession>
<feature type="domain" description="PPIase FKBP-type" evidence="8">
    <location>
        <begin position="70"/>
        <end position="158"/>
    </location>
</feature>
<feature type="signal peptide" evidence="7">
    <location>
        <begin position="1"/>
        <end position="22"/>
    </location>
</feature>
<protein>
    <recommendedName>
        <fullName evidence="6">Peptidyl-prolyl cis-trans isomerase</fullName>
        <ecNumber evidence="6">5.2.1.8</ecNumber>
    </recommendedName>
</protein>
<dbReference type="InterPro" id="IPR001179">
    <property type="entry name" value="PPIase_FKBP_dom"/>
</dbReference>
<proteinExistence type="inferred from homology"/>
<dbReference type="RefSeq" id="WP_390300186.1">
    <property type="nucleotide sequence ID" value="NZ_JBHULI010000024.1"/>
</dbReference>
<comment type="caution">
    <text evidence="9">The sequence shown here is derived from an EMBL/GenBank/DDBJ whole genome shotgun (WGS) entry which is preliminary data.</text>
</comment>
<keyword evidence="3 5" id="KW-0697">Rotamase</keyword>
<evidence type="ECO:0000256" key="4">
    <source>
        <dbReference type="ARBA" id="ARBA00023235"/>
    </source>
</evidence>
<evidence type="ECO:0000256" key="7">
    <source>
        <dbReference type="SAM" id="SignalP"/>
    </source>
</evidence>
<evidence type="ECO:0000256" key="3">
    <source>
        <dbReference type="ARBA" id="ARBA00023110"/>
    </source>
</evidence>